<organism evidence="8 9">
    <name type="scientific">Phytoactinopolyspora halotolerans</name>
    <dbReference type="NCBI Taxonomy" id="1981512"/>
    <lineage>
        <taxon>Bacteria</taxon>
        <taxon>Bacillati</taxon>
        <taxon>Actinomycetota</taxon>
        <taxon>Actinomycetes</taxon>
        <taxon>Jiangellales</taxon>
        <taxon>Jiangellaceae</taxon>
        <taxon>Phytoactinopolyspora</taxon>
    </lineage>
</organism>
<dbReference type="Proteomes" id="UP000475214">
    <property type="component" value="Unassembled WGS sequence"/>
</dbReference>
<dbReference type="RefSeq" id="WP_163745059.1">
    <property type="nucleotide sequence ID" value="NZ_JAAGOA010000035.1"/>
</dbReference>
<evidence type="ECO:0000256" key="3">
    <source>
        <dbReference type="ARBA" id="ARBA00023295"/>
    </source>
</evidence>
<feature type="site" description="Important for catalytic activity, responsible for pKa modulation of the active site Glu and correct orientation of both the proton donor and substrate" evidence="5">
    <location>
        <position position="136"/>
    </location>
</feature>
<feature type="active site" description="Proton donor" evidence="4">
    <location>
        <position position="190"/>
    </location>
</feature>
<accession>A0A6L9SIK9</accession>
<feature type="active site" description="Proton acceptor" evidence="4">
    <location>
        <position position="29"/>
    </location>
</feature>
<dbReference type="InterPro" id="IPR013320">
    <property type="entry name" value="ConA-like_dom_sf"/>
</dbReference>
<dbReference type="PANTHER" id="PTHR42812:SF12">
    <property type="entry name" value="BETA-XYLOSIDASE-RELATED"/>
    <property type="match status" value="1"/>
</dbReference>
<feature type="domain" description="Beta-xylosidase C-terminal Concanavalin A-like" evidence="7">
    <location>
        <begin position="316"/>
        <end position="490"/>
    </location>
</feature>
<evidence type="ECO:0000256" key="1">
    <source>
        <dbReference type="ARBA" id="ARBA00009865"/>
    </source>
</evidence>
<evidence type="ECO:0000313" key="9">
    <source>
        <dbReference type="Proteomes" id="UP000475214"/>
    </source>
</evidence>
<dbReference type="Gene3D" id="2.60.120.200">
    <property type="match status" value="1"/>
</dbReference>
<dbReference type="InterPro" id="IPR023296">
    <property type="entry name" value="Glyco_hydro_beta-prop_sf"/>
</dbReference>
<evidence type="ECO:0000256" key="6">
    <source>
        <dbReference type="RuleBase" id="RU361187"/>
    </source>
</evidence>
<comment type="caution">
    <text evidence="8">The sequence shown here is derived from an EMBL/GenBank/DDBJ whole genome shotgun (WGS) entry which is preliminary data.</text>
</comment>
<keyword evidence="3 6" id="KW-0326">Glycosidase</keyword>
<dbReference type="Pfam" id="PF04616">
    <property type="entry name" value="Glyco_hydro_43"/>
    <property type="match status" value="1"/>
</dbReference>
<dbReference type="SUPFAM" id="SSF75005">
    <property type="entry name" value="Arabinanase/levansucrase/invertase"/>
    <property type="match status" value="1"/>
</dbReference>
<evidence type="ECO:0000313" key="8">
    <source>
        <dbReference type="EMBL" id="NEE04518.1"/>
    </source>
</evidence>
<sequence length="503" mass="54602">MPAATHAVSADVHPVSAETHPVIAGFHPDPSICRAGHDYYLATSSFEYFPGVPLFHSRDLVSWELIGNILDRPSQFPPGAGDSRGIYAPTLRHHDGRFWLITTDVSRGRGHIIVTAENPRGPWSDPVYVDGSSGIDPDIAWDDTGTCYLTWCSNDPATTGLAQAAVDPEKGILLEEPRLVWTGTGLAWPEAPHLYAVNGWWYLVIAEGGTERGHCVSVARSRSVTGPFEGAEHNPVFSHRSTRHPVQNVGHADLVQRPDGEWAAVYLGTRPRGTTPHFHVNGRETFLSGVDWVDGWPAFDESRFELPAPDHSFVEHFPAARLHPRWVSPSAVPEAITAPDHGQGICLRAASDGDDEPGMLAFRVLDHVWSATARVRLDAGSFRLALRLDSRHWCAIDATPDTIRAVLCIGGLETQLATAKPDDGDSPDDGTVTLSIEARRPSSEGPDDVALGFESREGYRTLATFDGRYLSTEVAGGFTGRVIGLQALRGTPTVQKVTYTSGP</sequence>
<keyword evidence="2 6" id="KW-0378">Hydrolase</keyword>
<dbReference type="SUPFAM" id="SSF49899">
    <property type="entry name" value="Concanavalin A-like lectins/glucanases"/>
    <property type="match status" value="1"/>
</dbReference>
<evidence type="ECO:0000256" key="4">
    <source>
        <dbReference type="PIRSR" id="PIRSR606710-1"/>
    </source>
</evidence>
<gene>
    <name evidence="8" type="ORF">G1H10_30565</name>
</gene>
<dbReference type="Pfam" id="PF17851">
    <property type="entry name" value="GH43_C2"/>
    <property type="match status" value="1"/>
</dbReference>
<dbReference type="GO" id="GO:0005975">
    <property type="term" value="P:carbohydrate metabolic process"/>
    <property type="evidence" value="ECO:0007669"/>
    <property type="project" value="InterPro"/>
</dbReference>
<comment type="similarity">
    <text evidence="1 6">Belongs to the glycosyl hydrolase 43 family.</text>
</comment>
<dbReference type="GO" id="GO:0004553">
    <property type="term" value="F:hydrolase activity, hydrolyzing O-glycosyl compounds"/>
    <property type="evidence" value="ECO:0007669"/>
    <property type="project" value="InterPro"/>
</dbReference>
<dbReference type="Gene3D" id="2.115.10.20">
    <property type="entry name" value="Glycosyl hydrolase domain, family 43"/>
    <property type="match status" value="1"/>
</dbReference>
<dbReference type="CDD" id="cd18617">
    <property type="entry name" value="GH43_XynB-like"/>
    <property type="match status" value="1"/>
</dbReference>
<dbReference type="EMBL" id="JAAGOA010000035">
    <property type="protein sequence ID" value="NEE04518.1"/>
    <property type="molecule type" value="Genomic_DNA"/>
</dbReference>
<evidence type="ECO:0000256" key="5">
    <source>
        <dbReference type="PIRSR" id="PIRSR606710-2"/>
    </source>
</evidence>
<dbReference type="InterPro" id="IPR006710">
    <property type="entry name" value="Glyco_hydro_43"/>
</dbReference>
<name>A0A6L9SIK9_9ACTN</name>
<dbReference type="PANTHER" id="PTHR42812">
    <property type="entry name" value="BETA-XYLOSIDASE"/>
    <property type="match status" value="1"/>
</dbReference>
<dbReference type="InterPro" id="IPR041542">
    <property type="entry name" value="GH43_C2"/>
</dbReference>
<evidence type="ECO:0000256" key="2">
    <source>
        <dbReference type="ARBA" id="ARBA00022801"/>
    </source>
</evidence>
<dbReference type="AlphaFoldDB" id="A0A6L9SIK9"/>
<keyword evidence="9" id="KW-1185">Reference proteome</keyword>
<evidence type="ECO:0000259" key="7">
    <source>
        <dbReference type="Pfam" id="PF17851"/>
    </source>
</evidence>
<dbReference type="InterPro" id="IPR051795">
    <property type="entry name" value="Glycosyl_Hydrlase_43"/>
</dbReference>
<proteinExistence type="inferred from homology"/>
<protein>
    <submittedName>
        <fullName evidence="8">Glycoside hydrolase family 43 protein</fullName>
    </submittedName>
</protein>
<reference evidence="8 9" key="1">
    <citation type="submission" date="2020-02" db="EMBL/GenBank/DDBJ databases">
        <authorList>
            <person name="Li X.-J."/>
            <person name="Han X.-M."/>
        </authorList>
    </citation>
    <scope>NUCLEOTIDE SEQUENCE [LARGE SCALE GENOMIC DNA]</scope>
    <source>
        <strain evidence="8 9">CCTCC AB 2017055</strain>
    </source>
</reference>